<proteinExistence type="predicted"/>
<organism evidence="1 2">
    <name type="scientific">Pedobacter alluvionis</name>
    <dbReference type="NCBI Taxonomy" id="475253"/>
    <lineage>
        <taxon>Bacteria</taxon>
        <taxon>Pseudomonadati</taxon>
        <taxon>Bacteroidota</taxon>
        <taxon>Sphingobacteriia</taxon>
        <taxon>Sphingobacteriales</taxon>
        <taxon>Sphingobacteriaceae</taxon>
        <taxon>Pedobacter</taxon>
    </lineage>
</organism>
<accession>A0A497YBA7</accession>
<comment type="caution">
    <text evidence="1">The sequence shown here is derived from an EMBL/GenBank/DDBJ whole genome shotgun (WGS) entry which is preliminary data.</text>
</comment>
<evidence type="ECO:0000313" key="1">
    <source>
        <dbReference type="EMBL" id="RLJ80475.1"/>
    </source>
</evidence>
<sequence length="46" mass="5247">MEAFNGKIVAIKIDNKITGLNALVAEKRFIEKKSMKLNKVMRNNNI</sequence>
<dbReference type="RefSeq" id="WP_166792182.1">
    <property type="nucleotide sequence ID" value="NZ_RCCK01000010.1"/>
</dbReference>
<gene>
    <name evidence="1" type="ORF">BCL90_1253</name>
</gene>
<protein>
    <submittedName>
        <fullName evidence="1">Uncharacterized protein</fullName>
    </submittedName>
</protein>
<name>A0A497YBA7_9SPHI</name>
<dbReference type="Proteomes" id="UP000273898">
    <property type="component" value="Unassembled WGS sequence"/>
</dbReference>
<dbReference type="AlphaFoldDB" id="A0A497YBA7"/>
<dbReference type="EMBL" id="RCCK01000010">
    <property type="protein sequence ID" value="RLJ80475.1"/>
    <property type="molecule type" value="Genomic_DNA"/>
</dbReference>
<reference evidence="1 2" key="1">
    <citation type="submission" date="2018-10" db="EMBL/GenBank/DDBJ databases">
        <title>Genomic Encyclopedia of Archaeal and Bacterial Type Strains, Phase II (KMG-II): from individual species to whole genera.</title>
        <authorList>
            <person name="Goeker M."/>
        </authorList>
    </citation>
    <scope>NUCLEOTIDE SEQUENCE [LARGE SCALE GENOMIC DNA]</scope>
    <source>
        <strain evidence="1 2">DSM 19624</strain>
    </source>
</reference>
<evidence type="ECO:0000313" key="2">
    <source>
        <dbReference type="Proteomes" id="UP000273898"/>
    </source>
</evidence>